<reference evidence="2 3" key="1">
    <citation type="submission" date="2021-10" db="EMBL/GenBank/DDBJ databases">
        <title>Streptomyces sp. strain SMC 277, a novel streptomycete isolated from soil.</title>
        <authorList>
            <person name="Chanama M."/>
        </authorList>
    </citation>
    <scope>NUCLEOTIDE SEQUENCE [LARGE SCALE GENOMIC DNA]</scope>
    <source>
        <strain evidence="2 3">SMC 277</strain>
    </source>
</reference>
<evidence type="ECO:0000313" key="2">
    <source>
        <dbReference type="EMBL" id="MCB5178930.1"/>
    </source>
</evidence>
<dbReference type="EMBL" id="JAJAUY010000014">
    <property type="protein sequence ID" value="MCB5178930.1"/>
    <property type="molecule type" value="Genomic_DNA"/>
</dbReference>
<sequence>MSDGLTYRKDVEFLAECNPALVERNAMEFKRLRDLLTEIGTPARRAETGTQWHSEHSGAYTSRLSEARKLAEQMAEGFGKAAGALHAYAQALTTAKSHYSAGKRTEQALADLIHTKGTAITRTAQEAEPMRQWEDMRATTGVMDFFAELTMDVDDIRDRANSLHDSCGGSFDQARTTESEARATCLHALDQAYDLLPEFKLKGDASKVDLYAALADLRREGAEARQNPLTHLPGSGPKRDMTGPLGKEPVSPALRDIRMRVAGLPEAADTYWWPPSSDADKTAWLQQNKELLKAAAAHAGLPPEMVAGIAWREVAGQPGFFDDITDTVREQAAAPWGLSPVAPQNLPWRLAGNPDETSFGPIAIQLRRGAEVLGYDPQHLTEGQRNLIEGALQDPKQNAFIAAGYLAQLKAESGFADVPAEQMTEAQMKELAARYNGGPYWRTDKAQNYGDEFGGNLDDVRKALK</sequence>
<proteinExistence type="predicted"/>
<gene>
    <name evidence="2" type="ORF">LG632_05960</name>
</gene>
<evidence type="ECO:0008006" key="4">
    <source>
        <dbReference type="Google" id="ProtNLM"/>
    </source>
</evidence>
<dbReference type="Gene3D" id="1.10.530.10">
    <property type="match status" value="1"/>
</dbReference>
<evidence type="ECO:0000313" key="3">
    <source>
        <dbReference type="Proteomes" id="UP001199054"/>
    </source>
</evidence>
<keyword evidence="3" id="KW-1185">Reference proteome</keyword>
<name>A0ABS8B2T9_9ACTN</name>
<protein>
    <recommendedName>
        <fullName evidence="4">WXG100 family type VII secretion target</fullName>
    </recommendedName>
</protein>
<comment type="caution">
    <text evidence="2">The sequence shown here is derived from an EMBL/GenBank/DDBJ whole genome shotgun (WGS) entry which is preliminary data.</text>
</comment>
<organism evidence="2 3">
    <name type="scientific">Streptomyces antimicrobicus</name>
    <dbReference type="NCBI Taxonomy" id="2883108"/>
    <lineage>
        <taxon>Bacteria</taxon>
        <taxon>Bacillati</taxon>
        <taxon>Actinomycetota</taxon>
        <taxon>Actinomycetes</taxon>
        <taxon>Kitasatosporales</taxon>
        <taxon>Streptomycetaceae</taxon>
        <taxon>Streptomyces</taxon>
    </lineage>
</organism>
<accession>A0ABS8B2T9</accession>
<evidence type="ECO:0000256" key="1">
    <source>
        <dbReference type="SAM" id="MobiDB-lite"/>
    </source>
</evidence>
<dbReference type="RefSeq" id="WP_226725752.1">
    <property type="nucleotide sequence ID" value="NZ_JAJAUY010000014.1"/>
</dbReference>
<feature type="region of interest" description="Disordered" evidence="1">
    <location>
        <begin position="224"/>
        <end position="250"/>
    </location>
</feature>
<dbReference type="Proteomes" id="UP001199054">
    <property type="component" value="Unassembled WGS sequence"/>
</dbReference>